<gene>
    <name evidence="1" type="primary">csn1_2</name>
    <name evidence="1" type="ORF">NCTC4670_01040</name>
</gene>
<accession>A0A380JXN6</accession>
<dbReference type="Proteomes" id="UP000254797">
    <property type="component" value="Unassembled WGS sequence"/>
</dbReference>
<dbReference type="Gene3D" id="3.30.420.10">
    <property type="entry name" value="Ribonuclease H-like superfamily/Ribonuclease H"/>
    <property type="match status" value="1"/>
</dbReference>
<evidence type="ECO:0000313" key="1">
    <source>
        <dbReference type="EMBL" id="SUN49748.1"/>
    </source>
</evidence>
<dbReference type="GO" id="GO:0003676">
    <property type="term" value="F:nucleic acid binding"/>
    <property type="evidence" value="ECO:0007669"/>
    <property type="project" value="InterPro"/>
</dbReference>
<dbReference type="InterPro" id="IPR036397">
    <property type="entry name" value="RNaseH_sf"/>
</dbReference>
<organism evidence="1 2">
    <name type="scientific">Streptococcus dysgalactiae subsp. dysgalactiae</name>
    <dbReference type="NCBI Taxonomy" id="99822"/>
    <lineage>
        <taxon>Bacteria</taxon>
        <taxon>Bacillati</taxon>
        <taxon>Bacillota</taxon>
        <taxon>Bacilli</taxon>
        <taxon>Lactobacillales</taxon>
        <taxon>Streptococcaceae</taxon>
        <taxon>Streptococcus</taxon>
    </lineage>
</organism>
<name>A0A380JXN6_STRDY</name>
<reference evidence="1 2" key="1">
    <citation type="submission" date="2018-06" db="EMBL/GenBank/DDBJ databases">
        <authorList>
            <consortium name="Pathogen Informatics"/>
            <person name="Doyle S."/>
        </authorList>
    </citation>
    <scope>NUCLEOTIDE SEQUENCE [LARGE SCALE GENOMIC DNA]</scope>
    <source>
        <strain evidence="1 2">NCTC4670</strain>
    </source>
</reference>
<dbReference type="AlphaFoldDB" id="A0A380JXN6"/>
<protein>
    <submittedName>
        <fullName evidence="1">CRISPR-associated protein</fullName>
    </submittedName>
</protein>
<proteinExistence type="predicted"/>
<sequence length="47" mass="5281">MDKKYSIGLDIGTNSVGWAVITDDYKVPSKKFKVLGNTDRHSIKKIL</sequence>
<evidence type="ECO:0000313" key="2">
    <source>
        <dbReference type="Proteomes" id="UP000254797"/>
    </source>
</evidence>
<dbReference type="EMBL" id="UHFG01000004">
    <property type="protein sequence ID" value="SUN49748.1"/>
    <property type="molecule type" value="Genomic_DNA"/>
</dbReference>